<gene>
    <name evidence="1" type="ORF">J2X04_003111</name>
</gene>
<organism evidence="1 2">
    <name type="scientific">Agrilutibacter niabensis</name>
    <dbReference type="NCBI Taxonomy" id="380628"/>
    <lineage>
        <taxon>Bacteria</taxon>
        <taxon>Pseudomonadati</taxon>
        <taxon>Pseudomonadota</taxon>
        <taxon>Gammaproteobacteria</taxon>
        <taxon>Lysobacterales</taxon>
        <taxon>Lysobacteraceae</taxon>
        <taxon>Agrilutibacter</taxon>
    </lineage>
</organism>
<evidence type="ECO:0000313" key="1">
    <source>
        <dbReference type="EMBL" id="MDR7100730.1"/>
    </source>
</evidence>
<dbReference type="InterPro" id="IPR038695">
    <property type="entry name" value="Saro_0823-like_sf"/>
</dbReference>
<keyword evidence="2" id="KW-1185">Reference proteome</keyword>
<dbReference type="PANTHER" id="PTHR37953">
    <property type="entry name" value="UPF0127 PROTEIN MJ1496"/>
    <property type="match status" value="1"/>
</dbReference>
<dbReference type="Pfam" id="PF02643">
    <property type="entry name" value="DUF192"/>
    <property type="match status" value="1"/>
</dbReference>
<dbReference type="Gene3D" id="2.60.120.1140">
    <property type="entry name" value="Protein of unknown function DUF192"/>
    <property type="match status" value="1"/>
</dbReference>
<proteinExistence type="predicted"/>
<accession>A0ABU1VTR3</accession>
<dbReference type="Proteomes" id="UP001267878">
    <property type="component" value="Unassembled WGS sequence"/>
</dbReference>
<comment type="caution">
    <text evidence="1">The sequence shown here is derived from an EMBL/GenBank/DDBJ whole genome shotgun (WGS) entry which is preliminary data.</text>
</comment>
<evidence type="ECO:0000313" key="2">
    <source>
        <dbReference type="Proteomes" id="UP001267878"/>
    </source>
</evidence>
<dbReference type="InterPro" id="IPR003795">
    <property type="entry name" value="DUF192"/>
</dbReference>
<dbReference type="EMBL" id="JAVDVW010000002">
    <property type="protein sequence ID" value="MDR7100730.1"/>
    <property type="molecule type" value="Genomic_DNA"/>
</dbReference>
<reference evidence="1 2" key="1">
    <citation type="submission" date="2023-07" db="EMBL/GenBank/DDBJ databases">
        <title>Sorghum-associated microbial communities from plants grown in Nebraska, USA.</title>
        <authorList>
            <person name="Schachtman D."/>
        </authorList>
    </citation>
    <scope>NUCLEOTIDE SEQUENCE [LARGE SCALE GENOMIC DNA]</scope>
    <source>
        <strain evidence="1 2">BE187</strain>
    </source>
</reference>
<name>A0ABU1VTR3_9GAMM</name>
<dbReference type="PANTHER" id="PTHR37953:SF1">
    <property type="entry name" value="UPF0127 PROTEIN MJ1496"/>
    <property type="match status" value="1"/>
</dbReference>
<sequence>MFALFFSRGMPMRLIKTAVLFSGLMLGGCATGSNTWVELGGQRYQVEIADDDTERARGLMFRDEMAAGHGMLFIHDAEEPQAYWMKNTHIPLDILYFDNARRLVSQQRDVPPCALGDGCPPYPSNAPARFVLELNAGEAARLKLENGAELIFSPAIPHS</sequence>
<protein>
    <submittedName>
        <fullName evidence="1">Uncharacterized membrane protein (UPF0127 family)</fullName>
    </submittedName>
</protein>